<dbReference type="InterPro" id="IPR002347">
    <property type="entry name" value="SDR_fam"/>
</dbReference>
<dbReference type="InterPro" id="IPR057326">
    <property type="entry name" value="KR_dom"/>
</dbReference>
<dbReference type="PRINTS" id="PR00080">
    <property type="entry name" value="SDRFAMILY"/>
</dbReference>
<reference evidence="5 6" key="1">
    <citation type="submission" date="2020-05" db="EMBL/GenBank/DDBJ databases">
        <title>Genomic Encyclopedia of Type Strains, Phase IV (KMG-V): Genome sequencing to study the core and pangenomes of soil and plant-associated prokaryotes.</title>
        <authorList>
            <person name="Whitman W."/>
        </authorList>
    </citation>
    <scope>NUCLEOTIDE SEQUENCE [LARGE SCALE GENOMIC DNA]</scope>
    <source>
        <strain evidence="5 6">9A</strain>
    </source>
</reference>
<gene>
    <name evidence="5" type="ORF">HNP98_003992</name>
</gene>
<dbReference type="SMART" id="SM00822">
    <property type="entry name" value="PKS_KR"/>
    <property type="match status" value="1"/>
</dbReference>
<dbReference type="PRINTS" id="PR00081">
    <property type="entry name" value="GDHRDH"/>
</dbReference>
<accession>A0ABX2FVB6</accession>
<keyword evidence="6" id="KW-1185">Reference proteome</keyword>
<dbReference type="InterPro" id="IPR020904">
    <property type="entry name" value="Sc_DH/Rdtase_CS"/>
</dbReference>
<dbReference type="Proteomes" id="UP000779507">
    <property type="component" value="Unassembled WGS sequence"/>
</dbReference>
<name>A0ABX2FVB6_9BACT</name>
<organism evidence="5 6">
    <name type="scientific">Hymenobacter caeli</name>
    <dbReference type="NCBI Taxonomy" id="2735894"/>
    <lineage>
        <taxon>Bacteria</taxon>
        <taxon>Pseudomonadati</taxon>
        <taxon>Bacteroidota</taxon>
        <taxon>Cytophagia</taxon>
        <taxon>Cytophagales</taxon>
        <taxon>Hymenobacteraceae</taxon>
        <taxon>Hymenobacter</taxon>
    </lineage>
</organism>
<comment type="caution">
    <text evidence="5">The sequence shown here is derived from an EMBL/GenBank/DDBJ whole genome shotgun (WGS) entry which is preliminary data.</text>
</comment>
<sequence length="251" mass="26590">MSVQQNNIAGKVIAITGASSGIGEATARFLASKGARVVLGARRTDKLDAIVSEIQAAGGEARATALDVTKKAQLVHFIEFAQAQFGQVDVLVSNAGLMPLSMMESLKVDEWDQMIDVNVKGVLYGIAAALPVFKAQDTGHFVNISSVADRWVGPTSTVYSATKHAVRVISEGLRQEVNASIRVTLIAPGVTESELPNTISDPAMKKAAVEQFRTHLLPAEAIARAIAYAVEQPADVDVNEVVLRPAGQKGF</sequence>
<dbReference type="Pfam" id="PF00106">
    <property type="entry name" value="adh_short"/>
    <property type="match status" value="1"/>
</dbReference>
<dbReference type="PANTHER" id="PTHR43115">
    <property type="entry name" value="DEHYDROGENASE/REDUCTASE SDR FAMILY MEMBER 11"/>
    <property type="match status" value="1"/>
</dbReference>
<evidence type="ECO:0000256" key="3">
    <source>
        <dbReference type="RuleBase" id="RU000363"/>
    </source>
</evidence>
<evidence type="ECO:0000259" key="4">
    <source>
        <dbReference type="SMART" id="SM00822"/>
    </source>
</evidence>
<dbReference type="InterPro" id="IPR036291">
    <property type="entry name" value="NAD(P)-bd_dom_sf"/>
</dbReference>
<dbReference type="RefSeq" id="WP_173811906.1">
    <property type="nucleotide sequence ID" value="NZ_JABSNP010000026.1"/>
</dbReference>
<dbReference type="SUPFAM" id="SSF51735">
    <property type="entry name" value="NAD(P)-binding Rossmann-fold domains"/>
    <property type="match status" value="1"/>
</dbReference>
<comment type="similarity">
    <text evidence="1 3">Belongs to the short-chain dehydrogenases/reductases (SDR) family.</text>
</comment>
<dbReference type="Gene3D" id="3.40.50.720">
    <property type="entry name" value="NAD(P)-binding Rossmann-like Domain"/>
    <property type="match status" value="1"/>
</dbReference>
<evidence type="ECO:0000313" key="6">
    <source>
        <dbReference type="Proteomes" id="UP000779507"/>
    </source>
</evidence>
<proteinExistence type="inferred from homology"/>
<evidence type="ECO:0000256" key="1">
    <source>
        <dbReference type="ARBA" id="ARBA00006484"/>
    </source>
</evidence>
<dbReference type="PANTHER" id="PTHR43115:SF4">
    <property type="entry name" value="DEHYDROGENASE_REDUCTASE SDR FAMILY MEMBER 11"/>
    <property type="match status" value="1"/>
</dbReference>
<evidence type="ECO:0000313" key="5">
    <source>
        <dbReference type="EMBL" id="NRT21147.1"/>
    </source>
</evidence>
<dbReference type="PROSITE" id="PS00061">
    <property type="entry name" value="ADH_SHORT"/>
    <property type="match status" value="1"/>
</dbReference>
<evidence type="ECO:0000256" key="2">
    <source>
        <dbReference type="ARBA" id="ARBA00023002"/>
    </source>
</evidence>
<dbReference type="EMBL" id="JABSNP010000026">
    <property type="protein sequence ID" value="NRT21147.1"/>
    <property type="molecule type" value="Genomic_DNA"/>
</dbReference>
<protein>
    <submittedName>
        <fullName evidence="5">NADP-dependent 3-hydroxy acid dehydrogenase YdfG</fullName>
    </submittedName>
</protein>
<keyword evidence="2" id="KW-0560">Oxidoreductase</keyword>
<feature type="domain" description="Ketoreductase" evidence="4">
    <location>
        <begin position="11"/>
        <end position="189"/>
    </location>
</feature>